<dbReference type="InterPro" id="IPR018968">
    <property type="entry name" value="Phasin"/>
</dbReference>
<reference evidence="2" key="1">
    <citation type="submission" date="2023-07" db="EMBL/GenBank/DDBJ databases">
        <authorList>
            <person name="Pelsma A.J. K."/>
        </authorList>
    </citation>
    <scope>NUCLEOTIDE SEQUENCE</scope>
</reference>
<protein>
    <recommendedName>
        <fullName evidence="1">Phasin domain-containing protein</fullName>
    </recommendedName>
</protein>
<name>A0AA48RB15_9ZZZZ</name>
<feature type="domain" description="Phasin" evidence="1">
    <location>
        <begin position="11"/>
        <end position="102"/>
    </location>
</feature>
<organism evidence="2">
    <name type="scientific">freshwater sediment metagenome</name>
    <dbReference type="NCBI Taxonomy" id="556182"/>
    <lineage>
        <taxon>unclassified sequences</taxon>
        <taxon>metagenomes</taxon>
        <taxon>ecological metagenomes</taxon>
    </lineage>
</organism>
<dbReference type="AlphaFoldDB" id="A0AA48RB15"/>
<accession>A0AA48RB15</accession>
<evidence type="ECO:0000259" key="1">
    <source>
        <dbReference type="Pfam" id="PF09361"/>
    </source>
</evidence>
<evidence type="ECO:0000313" key="2">
    <source>
        <dbReference type="EMBL" id="CAJ0874228.1"/>
    </source>
</evidence>
<dbReference type="EMBL" id="OY288114">
    <property type="protein sequence ID" value="CAJ0874228.1"/>
    <property type="molecule type" value="Genomic_DNA"/>
</dbReference>
<dbReference type="Pfam" id="PF09361">
    <property type="entry name" value="Phasin_2"/>
    <property type="match status" value="1"/>
</dbReference>
<proteinExistence type="predicted"/>
<sequence length="130" mass="13753">MTSNFSEIKMFGSAPFEAFAAATGSSGKGLQAIATETMDYSKKSFEKSRVLFEKLMAVKKLDEAIQLQSDFAKSSYEDFIAQAAKIGEMYSSLAKEAFKPINVSAPGQASVVTTPSNAAVAAKQSGPYAG</sequence>
<gene>
    <name evidence="2" type="ORF">AMST5_02581</name>
</gene>